<evidence type="ECO:0000313" key="2">
    <source>
        <dbReference type="Proteomes" id="UP000777482"/>
    </source>
</evidence>
<evidence type="ECO:0000313" key="1">
    <source>
        <dbReference type="EMBL" id="KAG0654597.1"/>
    </source>
</evidence>
<dbReference type="AlphaFoldDB" id="A0A9P7B299"/>
<proteinExistence type="predicted"/>
<dbReference type="EMBL" id="PUHQ01000144">
    <property type="protein sequence ID" value="KAG0654597.1"/>
    <property type="molecule type" value="Genomic_DNA"/>
</dbReference>
<gene>
    <name evidence="1" type="ORF">C6P46_001572</name>
</gene>
<comment type="caution">
    <text evidence="1">The sequence shown here is derived from an EMBL/GenBank/DDBJ whole genome shotgun (WGS) entry which is preliminary data.</text>
</comment>
<name>A0A9P7B299_RHOMI</name>
<dbReference type="Proteomes" id="UP000777482">
    <property type="component" value="Unassembled WGS sequence"/>
</dbReference>
<sequence>MSLSAAEVQWAHTLADQVRAYASSSPVLLASCNWEDPLGRIAAQLEKLAPSRSKRDAEAWVLAIRTRLTAAFQGGHHILAENFAFQTLMYLLHLEEPEARLSLSPYSTPGYKHQYQETEHLSRLVGMTATPLSLGSSPGFRQLSLRQQRIYAPGEFRNL</sequence>
<accession>A0A9P7B299</accession>
<keyword evidence="2" id="KW-1185">Reference proteome</keyword>
<reference evidence="1 2" key="1">
    <citation type="submission" date="2020-11" db="EMBL/GenBank/DDBJ databases">
        <title>Kefir isolates.</title>
        <authorList>
            <person name="Marcisauskas S."/>
            <person name="Kim Y."/>
            <person name="Blasche S."/>
        </authorList>
    </citation>
    <scope>NUCLEOTIDE SEQUENCE [LARGE SCALE GENOMIC DNA]</scope>
    <source>
        <strain evidence="1 2">KR</strain>
    </source>
</reference>
<organism evidence="1 2">
    <name type="scientific">Rhodotorula mucilaginosa</name>
    <name type="common">Yeast</name>
    <name type="synonym">Rhodotorula rubra</name>
    <dbReference type="NCBI Taxonomy" id="5537"/>
    <lineage>
        <taxon>Eukaryota</taxon>
        <taxon>Fungi</taxon>
        <taxon>Dikarya</taxon>
        <taxon>Basidiomycota</taxon>
        <taxon>Pucciniomycotina</taxon>
        <taxon>Microbotryomycetes</taxon>
        <taxon>Sporidiobolales</taxon>
        <taxon>Sporidiobolaceae</taxon>
        <taxon>Rhodotorula</taxon>
    </lineage>
</organism>
<protein>
    <submittedName>
        <fullName evidence="1">Uncharacterized protein</fullName>
    </submittedName>
</protein>